<keyword evidence="7" id="KW-1185">Reference proteome</keyword>
<protein>
    <submittedName>
        <fullName evidence="4">Kazal-type serine protease inhibitor family protein</fullName>
    </submittedName>
</protein>
<dbReference type="EMBL" id="JAZBJM010000001">
    <property type="protein sequence ID" value="MEM0517034.1"/>
    <property type="molecule type" value="Genomic_DNA"/>
</dbReference>
<dbReference type="SMART" id="SM00280">
    <property type="entry name" value="KAZAL"/>
    <property type="match status" value="1"/>
</dbReference>
<dbReference type="AlphaFoldDB" id="A0AB35YSH6"/>
<evidence type="ECO:0000313" key="4">
    <source>
        <dbReference type="EMBL" id="MEM0517034.1"/>
    </source>
</evidence>
<dbReference type="InterPro" id="IPR036058">
    <property type="entry name" value="Kazal_dom_sf"/>
</dbReference>
<feature type="domain" description="Kazal-like" evidence="3">
    <location>
        <begin position="60"/>
        <end position="113"/>
    </location>
</feature>
<feature type="signal peptide" evidence="2">
    <location>
        <begin position="1"/>
        <end position="24"/>
    </location>
</feature>
<keyword evidence="2" id="KW-0732">Signal</keyword>
<evidence type="ECO:0000313" key="6">
    <source>
        <dbReference type="Proteomes" id="UP001388259"/>
    </source>
</evidence>
<comment type="caution">
    <text evidence="4">The sequence shown here is derived from an EMBL/GenBank/DDBJ whole genome shotgun (WGS) entry which is preliminary data.</text>
</comment>
<dbReference type="PROSITE" id="PS51465">
    <property type="entry name" value="KAZAL_2"/>
    <property type="match status" value="1"/>
</dbReference>
<accession>A0AB35YSH6</accession>
<name>A0AB35YSH6_9FLAO</name>
<keyword evidence="4" id="KW-0722">Serine protease inhibitor</keyword>
<dbReference type="Gene3D" id="3.30.60.30">
    <property type="match status" value="1"/>
</dbReference>
<dbReference type="Pfam" id="PF00050">
    <property type="entry name" value="Kazal_1"/>
    <property type="match status" value="1"/>
</dbReference>
<dbReference type="SUPFAM" id="SSF100895">
    <property type="entry name" value="Kazal-type serine protease inhibitors"/>
    <property type="match status" value="1"/>
</dbReference>
<feature type="region of interest" description="Disordered" evidence="1">
    <location>
        <begin position="28"/>
        <end position="54"/>
    </location>
</feature>
<dbReference type="EMBL" id="JBANCF010000001">
    <property type="protein sequence ID" value="MEM0572225.1"/>
    <property type="molecule type" value="Genomic_DNA"/>
</dbReference>
<dbReference type="CDD" id="cd00104">
    <property type="entry name" value="KAZAL_FS"/>
    <property type="match status" value="1"/>
</dbReference>
<evidence type="ECO:0000256" key="1">
    <source>
        <dbReference type="SAM" id="MobiDB-lite"/>
    </source>
</evidence>
<keyword evidence="4" id="KW-0646">Protease inhibitor</keyword>
<feature type="chain" id="PRO_5044251220" evidence="2">
    <location>
        <begin position="25"/>
        <end position="113"/>
    </location>
</feature>
<sequence length="113" mass="12688">MKTKQKIFICFVLCTVSVFLFSFSGCNDGKQNTVTVETPQTPEPPEGYEQPKAPDSIPLKDLDKDCYEEITKTYKIACPDLYDPVCGCNNKNYSNSCEAERAGIKKWTKGNCK</sequence>
<evidence type="ECO:0000259" key="3">
    <source>
        <dbReference type="PROSITE" id="PS51465"/>
    </source>
</evidence>
<evidence type="ECO:0000256" key="2">
    <source>
        <dbReference type="SAM" id="SignalP"/>
    </source>
</evidence>
<reference evidence="4 7" key="1">
    <citation type="submission" date="2024-01" db="EMBL/GenBank/DDBJ databases">
        <title>Aequorivita flavus sp. nov., isolated from deep-sea sediment.</title>
        <authorList>
            <person name="Chen X."/>
        </authorList>
    </citation>
    <scope>NUCLEOTIDE SEQUENCE</scope>
    <source>
        <strain evidence="4">MCCC 1A16923</strain>
        <strain evidence="5 7">MCCC 1A16935</strain>
    </source>
</reference>
<evidence type="ECO:0000313" key="7">
    <source>
        <dbReference type="Proteomes" id="UP001390963"/>
    </source>
</evidence>
<organism evidence="4 6">
    <name type="scientific">Aequorivita flava</name>
    <dbReference type="NCBI Taxonomy" id="3114371"/>
    <lineage>
        <taxon>Bacteria</taxon>
        <taxon>Pseudomonadati</taxon>
        <taxon>Bacteroidota</taxon>
        <taxon>Flavobacteriia</taxon>
        <taxon>Flavobacteriales</taxon>
        <taxon>Flavobacteriaceae</taxon>
        <taxon>Aequorivita</taxon>
    </lineage>
</organism>
<proteinExistence type="predicted"/>
<dbReference type="InterPro" id="IPR002350">
    <property type="entry name" value="Kazal_dom"/>
</dbReference>
<evidence type="ECO:0000313" key="5">
    <source>
        <dbReference type="EMBL" id="MEM0572225.1"/>
    </source>
</evidence>
<dbReference type="Proteomes" id="UP001388259">
    <property type="component" value="Unassembled WGS sequence"/>
</dbReference>
<dbReference type="Proteomes" id="UP001390963">
    <property type="component" value="Unassembled WGS sequence"/>
</dbReference>
<gene>
    <name evidence="5" type="ORF">VZD24_01740</name>
    <name evidence="4" type="ORF">VZD85_01620</name>
</gene>
<dbReference type="GO" id="GO:0004867">
    <property type="term" value="F:serine-type endopeptidase inhibitor activity"/>
    <property type="evidence" value="ECO:0007669"/>
    <property type="project" value="UniProtKB-KW"/>
</dbReference>
<dbReference type="RefSeq" id="WP_279447762.1">
    <property type="nucleotide sequence ID" value="NZ_JAZBJM010000001.1"/>
</dbReference>
<dbReference type="PROSITE" id="PS51257">
    <property type="entry name" value="PROKAR_LIPOPROTEIN"/>
    <property type="match status" value="1"/>
</dbReference>